<dbReference type="RefSeq" id="XP_013268501.1">
    <property type="nucleotide sequence ID" value="XM_013413047.1"/>
</dbReference>
<dbReference type="VEuPathDB" id="FungiDB:Z518_09090"/>
<feature type="region of interest" description="Disordered" evidence="1">
    <location>
        <begin position="97"/>
        <end position="184"/>
    </location>
</feature>
<name>A0A0D2IXQ2_9EURO</name>
<protein>
    <recommendedName>
        <fullName evidence="4">SAM domain-containing protein</fullName>
    </recommendedName>
</protein>
<dbReference type="GeneID" id="25297161"/>
<evidence type="ECO:0000256" key="1">
    <source>
        <dbReference type="SAM" id="MobiDB-lite"/>
    </source>
</evidence>
<proteinExistence type="predicted"/>
<reference evidence="2 3" key="1">
    <citation type="submission" date="2015-01" db="EMBL/GenBank/DDBJ databases">
        <title>The Genome Sequence of Rhinocladiella mackenzie CBS 650.93.</title>
        <authorList>
            <consortium name="The Broad Institute Genomics Platform"/>
            <person name="Cuomo C."/>
            <person name="de Hoog S."/>
            <person name="Gorbushina A."/>
            <person name="Stielow B."/>
            <person name="Teixiera M."/>
            <person name="Abouelleil A."/>
            <person name="Chapman S.B."/>
            <person name="Priest M."/>
            <person name="Young S.K."/>
            <person name="Wortman J."/>
            <person name="Nusbaum C."/>
            <person name="Birren B."/>
        </authorList>
    </citation>
    <scope>NUCLEOTIDE SEQUENCE [LARGE SCALE GENOMIC DNA]</scope>
    <source>
        <strain evidence="2 3">CBS 650.93</strain>
    </source>
</reference>
<evidence type="ECO:0000313" key="2">
    <source>
        <dbReference type="EMBL" id="KIX01365.1"/>
    </source>
</evidence>
<feature type="compositionally biased region" description="Acidic residues" evidence="1">
    <location>
        <begin position="138"/>
        <end position="151"/>
    </location>
</feature>
<feature type="region of interest" description="Disordered" evidence="1">
    <location>
        <begin position="208"/>
        <end position="258"/>
    </location>
</feature>
<feature type="compositionally biased region" description="Basic and acidic residues" evidence="1">
    <location>
        <begin position="208"/>
        <end position="222"/>
    </location>
</feature>
<sequence>MPISPKFRRTRPRTQVLPEIPIVEEMKMWDRQTVLQWIQQRNSLIFQGDDLNSFDGAGICGEVFLDTSYDFFRKECGILPGPSLTLTRYRDEVLRTATLSPKDKRKRDDESVAPESPTSKPSKRRYQAQKQKDRADDDDKEENDYDHDYDTDSAASYNDPSFVPPAKRPEHTPGILGNDYQQRGRPAHKECVVNFGDLNRELWAKYQEAQEKAEKEKADKNAQRGITEESATEYRTGSNRGGKDRIGAETTGIRTKGH</sequence>
<dbReference type="HOGENOM" id="CLU_1078302_0_0_1"/>
<dbReference type="Proteomes" id="UP000053617">
    <property type="component" value="Unassembled WGS sequence"/>
</dbReference>
<gene>
    <name evidence="2" type="ORF">Z518_09090</name>
</gene>
<evidence type="ECO:0008006" key="4">
    <source>
        <dbReference type="Google" id="ProtNLM"/>
    </source>
</evidence>
<accession>A0A0D2IXQ2</accession>
<dbReference type="AlphaFoldDB" id="A0A0D2IXQ2"/>
<organism evidence="2 3">
    <name type="scientific">Rhinocladiella mackenziei CBS 650.93</name>
    <dbReference type="NCBI Taxonomy" id="1442369"/>
    <lineage>
        <taxon>Eukaryota</taxon>
        <taxon>Fungi</taxon>
        <taxon>Dikarya</taxon>
        <taxon>Ascomycota</taxon>
        <taxon>Pezizomycotina</taxon>
        <taxon>Eurotiomycetes</taxon>
        <taxon>Chaetothyriomycetidae</taxon>
        <taxon>Chaetothyriales</taxon>
        <taxon>Herpotrichiellaceae</taxon>
        <taxon>Rhinocladiella</taxon>
    </lineage>
</organism>
<evidence type="ECO:0000313" key="3">
    <source>
        <dbReference type="Proteomes" id="UP000053617"/>
    </source>
</evidence>
<keyword evidence="3" id="KW-1185">Reference proteome</keyword>
<dbReference type="EMBL" id="KN847481">
    <property type="protein sequence ID" value="KIX01365.1"/>
    <property type="molecule type" value="Genomic_DNA"/>
</dbReference>